<dbReference type="SUPFAM" id="SSF54197">
    <property type="entry name" value="HIT-like"/>
    <property type="match status" value="1"/>
</dbReference>
<feature type="active site" description="Tele-AMP-histidine intermediate" evidence="1">
    <location>
        <position position="98"/>
    </location>
</feature>
<protein>
    <submittedName>
        <fullName evidence="5">HIT family protein</fullName>
    </submittedName>
</protein>
<dbReference type="RefSeq" id="WP_006737700.1">
    <property type="nucleotide sequence ID" value="NZ_CP049223.1"/>
</dbReference>
<dbReference type="Proteomes" id="UP000501676">
    <property type="component" value="Chromosome"/>
</dbReference>
<evidence type="ECO:0000256" key="2">
    <source>
        <dbReference type="PIRSR" id="PIRSR601310-3"/>
    </source>
</evidence>
<evidence type="ECO:0000256" key="1">
    <source>
        <dbReference type="PIRSR" id="PIRSR601310-1"/>
    </source>
</evidence>
<dbReference type="PANTHER" id="PTHR46648:SF1">
    <property type="entry name" value="ADENOSINE 5'-MONOPHOSPHORAMIDASE HNT1"/>
    <property type="match status" value="1"/>
</dbReference>
<dbReference type="PANTHER" id="PTHR46648">
    <property type="entry name" value="HIT FAMILY PROTEIN 1"/>
    <property type="match status" value="1"/>
</dbReference>
<dbReference type="AlphaFoldDB" id="A0A6G7BAN1"/>
<evidence type="ECO:0000259" key="4">
    <source>
        <dbReference type="PROSITE" id="PS51084"/>
    </source>
</evidence>
<evidence type="ECO:0000256" key="3">
    <source>
        <dbReference type="PROSITE-ProRule" id="PRU00464"/>
    </source>
</evidence>
<feature type="short sequence motif" description="Histidine triad motif" evidence="2 3">
    <location>
        <begin position="96"/>
        <end position="100"/>
    </location>
</feature>
<dbReference type="InterPro" id="IPR036265">
    <property type="entry name" value="HIT-like_sf"/>
</dbReference>
<dbReference type="PROSITE" id="PS51084">
    <property type="entry name" value="HIT_2"/>
    <property type="match status" value="1"/>
</dbReference>
<dbReference type="PRINTS" id="PR00332">
    <property type="entry name" value="HISTRIAD"/>
</dbReference>
<evidence type="ECO:0000313" key="5">
    <source>
        <dbReference type="EMBL" id="QIH24336.1"/>
    </source>
</evidence>
<dbReference type="Gene3D" id="3.30.428.10">
    <property type="entry name" value="HIT-like"/>
    <property type="match status" value="1"/>
</dbReference>
<reference evidence="5 6" key="1">
    <citation type="submission" date="2020-02" db="EMBL/GenBank/DDBJ databases">
        <title>Complete genome sequences of six Lactobacillus iners strains isolated from the human vagina.</title>
        <authorList>
            <person name="France M.T."/>
            <person name="Rutt L."/>
            <person name="Narina S."/>
            <person name="Arbaugh S."/>
            <person name="Humphrys M.S."/>
            <person name="Ma B."/>
            <person name="Hayward M.R."/>
            <person name="Relman D."/>
            <person name="Kwon D.S."/>
            <person name="Ravel J."/>
        </authorList>
    </citation>
    <scope>NUCLEOTIDE SEQUENCE [LARGE SCALE GENOMIC DNA]</scope>
    <source>
        <strain evidence="5 6">C0210C1</strain>
    </source>
</reference>
<dbReference type="EMBL" id="CP049228">
    <property type="protein sequence ID" value="QIH24336.1"/>
    <property type="molecule type" value="Genomic_DNA"/>
</dbReference>
<proteinExistence type="predicted"/>
<feature type="domain" description="HIT" evidence="4">
    <location>
        <begin position="5"/>
        <end position="111"/>
    </location>
</feature>
<dbReference type="Pfam" id="PF01230">
    <property type="entry name" value="HIT"/>
    <property type="match status" value="1"/>
</dbReference>
<evidence type="ECO:0000313" key="6">
    <source>
        <dbReference type="Proteomes" id="UP000501676"/>
    </source>
</evidence>
<organism evidence="5 6">
    <name type="scientific">Lactobacillus iners</name>
    <dbReference type="NCBI Taxonomy" id="147802"/>
    <lineage>
        <taxon>Bacteria</taxon>
        <taxon>Bacillati</taxon>
        <taxon>Bacillota</taxon>
        <taxon>Bacilli</taxon>
        <taxon>Lactobacillales</taxon>
        <taxon>Lactobacillaceae</taxon>
        <taxon>Lactobacillus</taxon>
    </lineage>
</organism>
<gene>
    <name evidence="5" type="ORF">G6Z83_06610</name>
</gene>
<dbReference type="InterPro" id="IPR011146">
    <property type="entry name" value="HIT-like"/>
</dbReference>
<sequence length="132" mass="15057">MKDCVFCNIISKNLKSNIIHENKGAIIIMSDNPEVEGHMLVFAKKHFPTLELADQSSWYYIGEILNELGKRLRSKGYDGYNLLSANGVAAGQSVKHFHFHVIPRKKNDGINAWPNFETKPNNTSDFFEKVKF</sequence>
<name>A0A6G7BAN1_9LACO</name>
<dbReference type="GO" id="GO:0003824">
    <property type="term" value="F:catalytic activity"/>
    <property type="evidence" value="ECO:0007669"/>
    <property type="project" value="InterPro"/>
</dbReference>
<dbReference type="InterPro" id="IPR019808">
    <property type="entry name" value="Histidine_triad_CS"/>
</dbReference>
<dbReference type="InterPro" id="IPR001310">
    <property type="entry name" value="Histidine_triad_HIT"/>
</dbReference>
<dbReference type="GO" id="GO:0009117">
    <property type="term" value="P:nucleotide metabolic process"/>
    <property type="evidence" value="ECO:0007669"/>
    <property type="project" value="TreeGrafter"/>
</dbReference>
<dbReference type="PROSITE" id="PS00892">
    <property type="entry name" value="HIT_1"/>
    <property type="match status" value="1"/>
</dbReference>
<accession>A0A6G7BAN1</accession>